<keyword evidence="3" id="KW-1185">Reference proteome</keyword>
<name>A0AAV5BXU9_ELECO</name>
<dbReference type="EMBL" id="BQKI01000003">
    <property type="protein sequence ID" value="GJM90408.1"/>
    <property type="molecule type" value="Genomic_DNA"/>
</dbReference>
<proteinExistence type="predicted"/>
<evidence type="ECO:0000256" key="1">
    <source>
        <dbReference type="SAM" id="MobiDB-lite"/>
    </source>
</evidence>
<feature type="compositionally biased region" description="Basic and acidic residues" evidence="1">
    <location>
        <begin position="1"/>
        <end position="26"/>
    </location>
</feature>
<feature type="region of interest" description="Disordered" evidence="1">
    <location>
        <begin position="1"/>
        <end position="50"/>
    </location>
</feature>
<sequence length="205" mass="22264">MRGFPEEKWTESSERAEECSVGRGREAAGFPAVAMAGEEPSAKRKETRERAEREGLLQNIFGLNMAFFKIVLFVTQAPPTFNRNMDPPVSYEMETGNAVWGGGEQGALAHAATPLAITDVASFDGRRLDPLVYRRCCAALVVERSVKVSIFDSLALGDSSAHHAFDVTPCGGGTHLSRAGCHADAGYENSRFCLLDLQLRKLGLN</sequence>
<gene>
    <name evidence="2" type="primary">ga06685</name>
    <name evidence="2" type="ORF">PR202_ga06685</name>
</gene>
<protein>
    <submittedName>
        <fullName evidence="2">Uncharacterized protein</fullName>
    </submittedName>
</protein>
<reference evidence="2" key="1">
    <citation type="journal article" date="2018" name="DNA Res.">
        <title>Multiple hybrid de novo genome assembly of finger millet, an orphan allotetraploid crop.</title>
        <authorList>
            <person name="Hatakeyama M."/>
            <person name="Aluri S."/>
            <person name="Balachadran M.T."/>
            <person name="Sivarajan S.R."/>
            <person name="Patrignani A."/>
            <person name="Gruter S."/>
            <person name="Poveda L."/>
            <person name="Shimizu-Inatsugi R."/>
            <person name="Baeten J."/>
            <person name="Francoijs K.J."/>
            <person name="Nataraja K.N."/>
            <person name="Reddy Y.A.N."/>
            <person name="Phadnis S."/>
            <person name="Ravikumar R.L."/>
            <person name="Schlapbach R."/>
            <person name="Sreeman S.M."/>
            <person name="Shimizu K.K."/>
        </authorList>
    </citation>
    <scope>NUCLEOTIDE SEQUENCE</scope>
</reference>
<comment type="caution">
    <text evidence="2">The sequence shown here is derived from an EMBL/GenBank/DDBJ whole genome shotgun (WGS) entry which is preliminary data.</text>
</comment>
<evidence type="ECO:0000313" key="3">
    <source>
        <dbReference type="Proteomes" id="UP001054889"/>
    </source>
</evidence>
<reference evidence="2" key="2">
    <citation type="submission" date="2021-12" db="EMBL/GenBank/DDBJ databases">
        <title>Resequencing data analysis of finger millet.</title>
        <authorList>
            <person name="Hatakeyama M."/>
            <person name="Aluri S."/>
            <person name="Balachadran M.T."/>
            <person name="Sivarajan S.R."/>
            <person name="Poveda L."/>
            <person name="Shimizu-Inatsugi R."/>
            <person name="Schlapbach R."/>
            <person name="Sreeman S.M."/>
            <person name="Shimizu K.K."/>
        </authorList>
    </citation>
    <scope>NUCLEOTIDE SEQUENCE</scope>
</reference>
<dbReference type="AlphaFoldDB" id="A0AAV5BXU9"/>
<organism evidence="2 3">
    <name type="scientific">Eleusine coracana subsp. coracana</name>
    <dbReference type="NCBI Taxonomy" id="191504"/>
    <lineage>
        <taxon>Eukaryota</taxon>
        <taxon>Viridiplantae</taxon>
        <taxon>Streptophyta</taxon>
        <taxon>Embryophyta</taxon>
        <taxon>Tracheophyta</taxon>
        <taxon>Spermatophyta</taxon>
        <taxon>Magnoliopsida</taxon>
        <taxon>Liliopsida</taxon>
        <taxon>Poales</taxon>
        <taxon>Poaceae</taxon>
        <taxon>PACMAD clade</taxon>
        <taxon>Chloridoideae</taxon>
        <taxon>Cynodonteae</taxon>
        <taxon>Eleusininae</taxon>
        <taxon>Eleusine</taxon>
    </lineage>
</organism>
<feature type="compositionally biased region" description="Basic and acidic residues" evidence="1">
    <location>
        <begin position="40"/>
        <end position="50"/>
    </location>
</feature>
<evidence type="ECO:0000313" key="2">
    <source>
        <dbReference type="EMBL" id="GJM90408.1"/>
    </source>
</evidence>
<dbReference type="Proteomes" id="UP001054889">
    <property type="component" value="Unassembled WGS sequence"/>
</dbReference>
<accession>A0AAV5BXU9</accession>